<dbReference type="Proteomes" id="UP000677305">
    <property type="component" value="Chromosome"/>
</dbReference>
<dbReference type="AlphaFoldDB" id="A0A8J8SBV3"/>
<feature type="domain" description="Sporulation stage II protein D amidase enhancer LytB N-terminal" evidence="2">
    <location>
        <begin position="169"/>
        <end position="229"/>
    </location>
</feature>
<dbReference type="Gene3D" id="1.10.101.10">
    <property type="entry name" value="PGBD-like superfamily/PGBD"/>
    <property type="match status" value="1"/>
</dbReference>
<dbReference type="InterPro" id="IPR002477">
    <property type="entry name" value="Peptidoglycan-bd-like"/>
</dbReference>
<dbReference type="EMBL" id="CP058561">
    <property type="protein sequence ID" value="QUH29077.1"/>
    <property type="molecule type" value="Genomic_DNA"/>
</dbReference>
<proteinExistence type="predicted"/>
<dbReference type="RefSeq" id="WP_212693214.1">
    <property type="nucleotide sequence ID" value="NZ_CP058561.1"/>
</dbReference>
<dbReference type="SUPFAM" id="SSF47090">
    <property type="entry name" value="PGBD-like"/>
    <property type="match status" value="1"/>
</dbReference>
<dbReference type="Pfam" id="PF08486">
    <property type="entry name" value="SpoIID"/>
    <property type="match status" value="1"/>
</dbReference>
<protein>
    <submittedName>
        <fullName evidence="3">Peptidoglycan-binding protein</fullName>
    </submittedName>
</protein>
<dbReference type="Pfam" id="PF01471">
    <property type="entry name" value="PG_binding_1"/>
    <property type="match status" value="1"/>
</dbReference>
<evidence type="ECO:0000259" key="1">
    <source>
        <dbReference type="Pfam" id="PF01471"/>
    </source>
</evidence>
<dbReference type="InterPro" id="IPR036366">
    <property type="entry name" value="PGBDSf"/>
</dbReference>
<sequence length="401" mass="45920">MNNCYCVENNSTNEGSLIFQSRTRNFDNTILPISGATITIKDKDGNIISVEETDELGKTKEIFLKPSNQYNAEIKYGEYKINLENIKVYEEQPNIVETNLPPQGIRFGAPLRGPIREPIIINKKFKQHKELDTLMKSDIKSSESNEIHPFKIPMIFTVYDVINKKNLKVAFIDYIANVADNEVGKDWHDNAIKANILAIISFALFKHYIENKDKDYDITSSTADQDYDPEIIASQYNPRVRHMAYDLFSEYLRKPLPNEMQLYEYRPWSCPSTSKYCMLQNKANEMAQKGASLMEILRSFYGKDTFVEKGVALDYPVGDLVEGITTKPRPLVKELQQMLNIISNNYPTINKLEEDGIFGKKTVEAVKNFQYIANLPMTGKVDMSTWIKLLDFSGKLPSPIV</sequence>
<dbReference type="KEGG" id="vgu:HYG85_09145"/>
<evidence type="ECO:0000259" key="2">
    <source>
        <dbReference type="Pfam" id="PF08486"/>
    </source>
</evidence>
<name>A0A8J8SBV3_9FIRM</name>
<reference evidence="3 4" key="1">
    <citation type="submission" date="2020-07" db="EMBL/GenBank/DDBJ databases">
        <title>Vallitalea guaymasensis genome.</title>
        <authorList>
            <person name="Postec A."/>
        </authorList>
    </citation>
    <scope>NUCLEOTIDE SEQUENCE [LARGE SCALE GENOMIC DNA]</scope>
    <source>
        <strain evidence="3 4">Ra1766G1</strain>
    </source>
</reference>
<dbReference type="InterPro" id="IPR013693">
    <property type="entry name" value="SpoIID/LytB_N"/>
</dbReference>
<accession>A0A8J8SBV3</accession>
<dbReference type="InterPro" id="IPR036365">
    <property type="entry name" value="PGBD-like_sf"/>
</dbReference>
<evidence type="ECO:0000313" key="3">
    <source>
        <dbReference type="EMBL" id="QUH29077.1"/>
    </source>
</evidence>
<feature type="domain" description="Peptidoglycan binding-like" evidence="1">
    <location>
        <begin position="329"/>
        <end position="389"/>
    </location>
</feature>
<keyword evidence="4" id="KW-1185">Reference proteome</keyword>
<gene>
    <name evidence="3" type="ORF">HYG85_09145</name>
</gene>
<organism evidence="3 4">
    <name type="scientific">Vallitalea guaymasensis</name>
    <dbReference type="NCBI Taxonomy" id="1185412"/>
    <lineage>
        <taxon>Bacteria</taxon>
        <taxon>Bacillati</taxon>
        <taxon>Bacillota</taxon>
        <taxon>Clostridia</taxon>
        <taxon>Lachnospirales</taxon>
        <taxon>Vallitaleaceae</taxon>
        <taxon>Vallitalea</taxon>
    </lineage>
</organism>
<evidence type="ECO:0000313" key="4">
    <source>
        <dbReference type="Proteomes" id="UP000677305"/>
    </source>
</evidence>